<name>A0ABV7TGG1_9RHOB</name>
<evidence type="ECO:0000256" key="1">
    <source>
        <dbReference type="SAM" id="MobiDB-lite"/>
    </source>
</evidence>
<keyword evidence="4" id="KW-1185">Reference proteome</keyword>
<dbReference type="EMBL" id="JBHRXI010000008">
    <property type="protein sequence ID" value="MFC3613809.1"/>
    <property type="molecule type" value="Genomic_DNA"/>
</dbReference>
<evidence type="ECO:0000313" key="3">
    <source>
        <dbReference type="EMBL" id="MFC3613809.1"/>
    </source>
</evidence>
<gene>
    <name evidence="3" type="ORF">ACFORG_08575</name>
</gene>
<feature type="domain" description="BFD-like [2Fe-2S]-binding" evidence="2">
    <location>
        <begin position="2"/>
        <end position="50"/>
    </location>
</feature>
<feature type="region of interest" description="Disordered" evidence="1">
    <location>
        <begin position="71"/>
        <end position="99"/>
    </location>
</feature>
<dbReference type="RefSeq" id="WP_386735002.1">
    <property type="nucleotide sequence ID" value="NZ_JBHRXI010000008.1"/>
</dbReference>
<dbReference type="InterPro" id="IPR007419">
    <property type="entry name" value="BFD-like_2Fe2S-bd_dom"/>
</dbReference>
<comment type="caution">
    <text evidence="3">The sequence shown here is derived from an EMBL/GenBank/DDBJ whole genome shotgun (WGS) entry which is preliminary data.</text>
</comment>
<evidence type="ECO:0000313" key="4">
    <source>
        <dbReference type="Proteomes" id="UP001595629"/>
    </source>
</evidence>
<dbReference type="InterPro" id="IPR041854">
    <property type="entry name" value="BFD-like_2Fe2S-bd_dom_sf"/>
</dbReference>
<sequence>MIICHCTSITDHDINAAIDWMRASDPETIITPRKVYRALGKAADCGGCVALFVDTMRKNDNLEVPMHLRGLRREATQEEDLNHEGRRESHRVSQPRAAK</sequence>
<accession>A0ABV7TGG1</accession>
<organism evidence="3 4">
    <name type="scientific">Lutimaribacter marinistellae</name>
    <dbReference type="NCBI Taxonomy" id="1820329"/>
    <lineage>
        <taxon>Bacteria</taxon>
        <taxon>Pseudomonadati</taxon>
        <taxon>Pseudomonadota</taxon>
        <taxon>Alphaproteobacteria</taxon>
        <taxon>Rhodobacterales</taxon>
        <taxon>Roseobacteraceae</taxon>
        <taxon>Lutimaribacter</taxon>
    </lineage>
</organism>
<evidence type="ECO:0000259" key="2">
    <source>
        <dbReference type="Pfam" id="PF04324"/>
    </source>
</evidence>
<proteinExistence type="predicted"/>
<dbReference type="Pfam" id="PF04324">
    <property type="entry name" value="Fer2_BFD"/>
    <property type="match status" value="1"/>
</dbReference>
<dbReference type="Proteomes" id="UP001595629">
    <property type="component" value="Unassembled WGS sequence"/>
</dbReference>
<feature type="compositionally biased region" description="Basic and acidic residues" evidence="1">
    <location>
        <begin position="71"/>
        <end position="91"/>
    </location>
</feature>
<reference evidence="4" key="1">
    <citation type="journal article" date="2019" name="Int. J. Syst. Evol. Microbiol.">
        <title>The Global Catalogue of Microorganisms (GCM) 10K type strain sequencing project: providing services to taxonomists for standard genome sequencing and annotation.</title>
        <authorList>
            <consortium name="The Broad Institute Genomics Platform"/>
            <consortium name="The Broad Institute Genome Sequencing Center for Infectious Disease"/>
            <person name="Wu L."/>
            <person name="Ma J."/>
        </authorList>
    </citation>
    <scope>NUCLEOTIDE SEQUENCE [LARGE SCALE GENOMIC DNA]</scope>
    <source>
        <strain evidence="4">KCTC 42911</strain>
    </source>
</reference>
<protein>
    <submittedName>
        <fullName evidence="3">Bacterioferritin-associated ferredoxin</fullName>
    </submittedName>
</protein>
<dbReference type="Gene3D" id="1.10.10.1100">
    <property type="entry name" value="BFD-like [2Fe-2S]-binding domain"/>
    <property type="match status" value="1"/>
</dbReference>